<dbReference type="GO" id="GO:0006511">
    <property type="term" value="P:ubiquitin-dependent protein catabolic process"/>
    <property type="evidence" value="ECO:0007669"/>
    <property type="project" value="TreeGrafter"/>
</dbReference>
<feature type="transmembrane region" description="Helical" evidence="2">
    <location>
        <begin position="40"/>
        <end position="59"/>
    </location>
</feature>
<organism evidence="4 5">
    <name type="scientific">Dovyalis caffra</name>
    <dbReference type="NCBI Taxonomy" id="77055"/>
    <lineage>
        <taxon>Eukaryota</taxon>
        <taxon>Viridiplantae</taxon>
        <taxon>Streptophyta</taxon>
        <taxon>Embryophyta</taxon>
        <taxon>Tracheophyta</taxon>
        <taxon>Spermatophyta</taxon>
        <taxon>Magnoliopsida</taxon>
        <taxon>eudicotyledons</taxon>
        <taxon>Gunneridae</taxon>
        <taxon>Pentapetalae</taxon>
        <taxon>rosids</taxon>
        <taxon>fabids</taxon>
        <taxon>Malpighiales</taxon>
        <taxon>Salicaceae</taxon>
        <taxon>Flacourtieae</taxon>
        <taxon>Dovyalis</taxon>
    </lineage>
</organism>
<keyword evidence="1" id="KW-0479">Metal-binding</keyword>
<keyword evidence="2" id="KW-0812">Transmembrane</keyword>
<evidence type="ECO:0000313" key="4">
    <source>
        <dbReference type="EMBL" id="CAK7348246.1"/>
    </source>
</evidence>
<dbReference type="GO" id="GO:0005634">
    <property type="term" value="C:nucleus"/>
    <property type="evidence" value="ECO:0007669"/>
    <property type="project" value="TreeGrafter"/>
</dbReference>
<gene>
    <name evidence="4" type="ORF">DCAF_LOCUS20941</name>
</gene>
<keyword evidence="1" id="KW-0862">Zinc</keyword>
<keyword evidence="5" id="KW-1185">Reference proteome</keyword>
<sequence>MEEEQNTASPSHTSTEKQQPVKLETQYGLFVQFATQSKRLLMFAIAVVSRWVNIFVIFVNSMMMIRANSSSIVMDVGSVDLVAVKTFFTVRNVIPSFQFSCNAKLYASHIELGCGPVAWMHTVPLEPEFGKAGVPIGHCFLFSNDFKRTGSCYQVVLRDNHSCVENAMKNYCPVCYEYLFYSVKKVIVMKCGHTMHMECFDEMAKQQQYRCPICSKTVMKASAYWQMLDEEV</sequence>
<dbReference type="EMBL" id="CAWUPB010001173">
    <property type="protein sequence ID" value="CAK7348246.1"/>
    <property type="molecule type" value="Genomic_DNA"/>
</dbReference>
<comment type="caution">
    <text evidence="4">The sequence shown here is derived from an EMBL/GenBank/DDBJ whole genome shotgun (WGS) entry which is preliminary data.</text>
</comment>
<dbReference type="Gene3D" id="3.30.40.10">
    <property type="entry name" value="Zinc/RING finger domain, C3HC4 (zinc finger)"/>
    <property type="match status" value="1"/>
</dbReference>
<dbReference type="PANTHER" id="PTHR21319">
    <property type="entry name" value="RING FINGER AND CHY ZINC FINGER DOMAIN-CONTAINING PROTEIN 1"/>
    <property type="match status" value="1"/>
</dbReference>
<feature type="domain" description="RING-type" evidence="3">
    <location>
        <begin position="172"/>
        <end position="215"/>
    </location>
</feature>
<dbReference type="Pfam" id="PF13639">
    <property type="entry name" value="zf-RING_2"/>
    <property type="match status" value="1"/>
</dbReference>
<dbReference type="CDD" id="cd16464">
    <property type="entry name" value="RING-H2_Pirh2-like"/>
    <property type="match status" value="1"/>
</dbReference>
<dbReference type="Proteomes" id="UP001314170">
    <property type="component" value="Unassembled WGS sequence"/>
</dbReference>
<dbReference type="GO" id="GO:0016567">
    <property type="term" value="P:protein ubiquitination"/>
    <property type="evidence" value="ECO:0007669"/>
    <property type="project" value="TreeGrafter"/>
</dbReference>
<dbReference type="SUPFAM" id="SSF57850">
    <property type="entry name" value="RING/U-box"/>
    <property type="match status" value="1"/>
</dbReference>
<keyword evidence="1" id="KW-0863">Zinc-finger</keyword>
<protein>
    <recommendedName>
        <fullName evidence="3">RING-type domain-containing protein</fullName>
    </recommendedName>
</protein>
<name>A0AAV1SA87_9ROSI</name>
<proteinExistence type="predicted"/>
<keyword evidence="2" id="KW-0472">Membrane</keyword>
<evidence type="ECO:0000259" key="3">
    <source>
        <dbReference type="PROSITE" id="PS50089"/>
    </source>
</evidence>
<dbReference type="PROSITE" id="PS50089">
    <property type="entry name" value="ZF_RING_2"/>
    <property type="match status" value="1"/>
</dbReference>
<dbReference type="InterPro" id="IPR013083">
    <property type="entry name" value="Znf_RING/FYVE/PHD"/>
</dbReference>
<reference evidence="4 5" key="1">
    <citation type="submission" date="2024-01" db="EMBL/GenBank/DDBJ databases">
        <authorList>
            <person name="Waweru B."/>
        </authorList>
    </citation>
    <scope>NUCLEOTIDE SEQUENCE [LARGE SCALE GENOMIC DNA]</scope>
</reference>
<evidence type="ECO:0000256" key="1">
    <source>
        <dbReference type="PROSITE-ProRule" id="PRU00175"/>
    </source>
</evidence>
<evidence type="ECO:0000256" key="2">
    <source>
        <dbReference type="SAM" id="Phobius"/>
    </source>
</evidence>
<accession>A0AAV1SA87</accession>
<keyword evidence="2" id="KW-1133">Transmembrane helix</keyword>
<evidence type="ECO:0000313" key="5">
    <source>
        <dbReference type="Proteomes" id="UP001314170"/>
    </source>
</evidence>
<dbReference type="InterPro" id="IPR001841">
    <property type="entry name" value="Znf_RING"/>
</dbReference>
<dbReference type="GO" id="GO:0061630">
    <property type="term" value="F:ubiquitin protein ligase activity"/>
    <property type="evidence" value="ECO:0007669"/>
    <property type="project" value="TreeGrafter"/>
</dbReference>
<dbReference type="AlphaFoldDB" id="A0AAV1SA87"/>
<dbReference type="PANTHER" id="PTHR21319:SF12">
    <property type="entry name" value="ZINC FINGER (C3HC4-TYPE RING FINGER) FAMILY PROTEIN"/>
    <property type="match status" value="1"/>
</dbReference>
<dbReference type="SMART" id="SM00184">
    <property type="entry name" value="RING"/>
    <property type="match status" value="1"/>
</dbReference>
<dbReference type="GO" id="GO:0008270">
    <property type="term" value="F:zinc ion binding"/>
    <property type="evidence" value="ECO:0007669"/>
    <property type="project" value="UniProtKB-KW"/>
</dbReference>